<feature type="coiled-coil region" evidence="1">
    <location>
        <begin position="281"/>
        <end position="323"/>
    </location>
</feature>
<name>A0A1A8W168_PLAOA</name>
<sequence>MKQKNKNVVRISQGKENYNREKFLQIYDSDFDTPVNDKPNSIFTFYKNIKINNEEKKKSISKICCTKNFLFISTSSIFSQVRIFNYNNLVNAKREDETGMNNLSNIGERKEEETRCEERIEEAENEERTEGVADYIGDKTLISLYDVYNKNQFFNDMSESDSNTLNVEMVKKMVRRNFCQEKKKNFNRRSYSSVKNMQQCDTHERSDQEVTIEGESNSTVFLIREGMQQEHMSPACCYNSDNKPPNTCVHVGLFSNSDTGFKEEYLYYDKFAGIPKRKSGKELIMINKEKVEEEKVRKEKEEELKKKKKIEEESIRNEELQKNGCYVNNNLLEINVDVIKRKTVQVNNLLEYIGAFINISSPILLMKKNTKENILSLLTYSGCVYSYDISETSLNKLKEKRIKKIELFNNIENYFVQQEKNGLSSESLEENDGEEATVSPLSVCNSCFTNSIKSFDFLSDDKTLVCVGLNKDYFLSFIDCHSGKRIIYNKKIKIKKCINNVHSSSSMNTSTVHLSLIYDMNYVHVEKEKKIFNGEMGNFIYIGSSCGYLLFIFVSEKFLQCINCLLTSDKVRNGSLFIYDPNADYALSKTLLECVIGNVDDVYKINKDELYALFDDDYNSAYTNKNSVSFSNPKESIFKNVEQNLFSYALYISKKVKINSIISINTNKNQNIHLLVALNDGRLLNFIFQICPFFSSNTAITKMNSNVTHLHKRCLEKSSGQKELRNSKDCNNHSAIVSETSEVNFIKKSEKLTYDFTGLHKLTSITKMNMYQSNFNNNFIFINSNIKKIREMSDKNFYTTKKLPFLKEQFLPIGEHYAVLLENRAFKNKKNTNKKERSKMKRKVKRNVLQTFKELYRKGKSLNIHKTTFLCQTYEKNCWRKTRIREEKVYYKKYNFLKHAYDVVNYGIDNNLKFEIEEKNIVEEDSYIHEEKKKQSEKNIKSDLTNVDLDIKKILKSLEDMNRKYNQNYKNFTHLYYNVMNKNVPLKKNEFMKKYNNVYNPTDLTILYYYIKKFKLLTKKKKKLSSKLHILKLRRNVFDKVNFSFPVNKLEEMFYEHSRKINVL</sequence>
<accession>A0A1A8W168</accession>
<evidence type="ECO:0000313" key="5">
    <source>
        <dbReference type="Proteomes" id="UP000078560"/>
    </source>
</evidence>
<reference evidence="4 5" key="2">
    <citation type="submission" date="2016-05" db="EMBL/GenBank/DDBJ databases">
        <authorList>
            <person name="Naeem Raeece"/>
        </authorList>
    </citation>
    <scope>NUCLEOTIDE SEQUENCE [LARGE SCALE GENOMIC DNA]</scope>
</reference>
<protein>
    <submittedName>
        <fullName evidence="2">Uncharacterized protein</fullName>
    </submittedName>
</protein>
<gene>
    <name evidence="3" type="ORF">POVCU1_035260</name>
    <name evidence="2" type="ORF">POVCU2_0038260</name>
</gene>
<evidence type="ECO:0000313" key="2">
    <source>
        <dbReference type="EMBL" id="SBS86629.1"/>
    </source>
</evidence>
<reference evidence="2" key="1">
    <citation type="submission" date="2016-05" db="EMBL/GenBank/DDBJ databases">
        <authorList>
            <person name="Lavstsen T."/>
            <person name="Jespersen J.S."/>
        </authorList>
    </citation>
    <scope>NUCLEOTIDE SEQUENCE [LARGE SCALE GENOMIC DNA]</scope>
</reference>
<evidence type="ECO:0000313" key="3">
    <source>
        <dbReference type="EMBL" id="SBS97028.1"/>
    </source>
</evidence>
<proteinExistence type="predicted"/>
<evidence type="ECO:0000313" key="4">
    <source>
        <dbReference type="Proteomes" id="UP000078546"/>
    </source>
</evidence>
<dbReference type="EMBL" id="FLQU01000509">
    <property type="protein sequence ID" value="SBS86629.1"/>
    <property type="molecule type" value="Genomic_DNA"/>
</dbReference>
<evidence type="ECO:0000256" key="1">
    <source>
        <dbReference type="SAM" id="Coils"/>
    </source>
</evidence>
<organism evidence="2 5">
    <name type="scientific">Plasmodium ovale curtisi</name>
    <dbReference type="NCBI Taxonomy" id="864141"/>
    <lineage>
        <taxon>Eukaryota</taxon>
        <taxon>Sar</taxon>
        <taxon>Alveolata</taxon>
        <taxon>Apicomplexa</taxon>
        <taxon>Aconoidasida</taxon>
        <taxon>Haemosporida</taxon>
        <taxon>Plasmodiidae</taxon>
        <taxon>Plasmodium</taxon>
        <taxon>Plasmodium (Plasmodium)</taxon>
    </lineage>
</organism>
<dbReference type="Proteomes" id="UP000078546">
    <property type="component" value="Unassembled WGS sequence"/>
</dbReference>
<dbReference type="EMBL" id="FLQV01000648">
    <property type="protein sequence ID" value="SBS97028.1"/>
    <property type="molecule type" value="Genomic_DNA"/>
</dbReference>
<keyword evidence="1" id="KW-0175">Coiled coil</keyword>
<dbReference type="AlphaFoldDB" id="A0A1A8W168"/>
<dbReference type="Proteomes" id="UP000078560">
    <property type="component" value="Unassembled WGS sequence"/>
</dbReference>